<evidence type="ECO:0000256" key="1">
    <source>
        <dbReference type="ARBA" id="ARBA00009923"/>
    </source>
</evidence>
<evidence type="ECO:0000313" key="9">
    <source>
        <dbReference type="Proteomes" id="UP000826271"/>
    </source>
</evidence>
<evidence type="ECO:0000256" key="2">
    <source>
        <dbReference type="ARBA" id="ARBA00022729"/>
    </source>
</evidence>
<gene>
    <name evidence="8" type="ORF">BUALT_Bualt19G0100100</name>
</gene>
<feature type="domain" description="SCP" evidence="7">
    <location>
        <begin position="29"/>
        <end position="159"/>
    </location>
</feature>
<keyword evidence="9" id="KW-1185">Reference proteome</keyword>
<dbReference type="GO" id="GO:0098542">
    <property type="term" value="P:defense response to other organism"/>
    <property type="evidence" value="ECO:0007669"/>
    <property type="project" value="UniProtKB-ARBA"/>
</dbReference>
<evidence type="ECO:0000256" key="5">
    <source>
        <dbReference type="ARBA" id="ARBA00023265"/>
    </source>
</evidence>
<keyword evidence="2 6" id="KW-0732">Signal</keyword>
<dbReference type="CDD" id="cd05381">
    <property type="entry name" value="CAP_PR-1"/>
    <property type="match status" value="1"/>
</dbReference>
<dbReference type="PROSITE" id="PS01010">
    <property type="entry name" value="CRISP_2"/>
    <property type="match status" value="1"/>
</dbReference>
<dbReference type="InterPro" id="IPR014044">
    <property type="entry name" value="CAP_dom"/>
</dbReference>
<sequence>MDSFNTALFISSLVLFSTMATKAFSQTQNSPQNFLDAHNNARAQVGVQPLVWNDTVANYALQYANQRSADCNLQHSGGPYGENLAGGSGELSAVDAVGLWVGEKSFYNYDSNSCVGGECLHYTQVVWKDSTRLGCARVQCSSGSIFVICSYDPRGNYIGQRPY</sequence>
<dbReference type="GO" id="GO:0005576">
    <property type="term" value="C:extracellular region"/>
    <property type="evidence" value="ECO:0007669"/>
    <property type="project" value="InterPro"/>
</dbReference>
<evidence type="ECO:0000259" key="7">
    <source>
        <dbReference type="SMART" id="SM00198"/>
    </source>
</evidence>
<evidence type="ECO:0000256" key="3">
    <source>
        <dbReference type="ARBA" id="ARBA00022821"/>
    </source>
</evidence>
<reference evidence="8" key="1">
    <citation type="submission" date="2019-10" db="EMBL/GenBank/DDBJ databases">
        <authorList>
            <person name="Zhang R."/>
            <person name="Pan Y."/>
            <person name="Wang J."/>
            <person name="Ma R."/>
            <person name="Yu S."/>
        </authorList>
    </citation>
    <scope>NUCLEOTIDE SEQUENCE</scope>
    <source>
        <strain evidence="8">LA-IB0</strain>
        <tissue evidence="8">Leaf</tissue>
    </source>
</reference>
<comment type="similarity">
    <text evidence="1">Belongs to the CRISP family.</text>
</comment>
<dbReference type="Gene3D" id="3.40.33.10">
    <property type="entry name" value="CAP"/>
    <property type="match status" value="1"/>
</dbReference>
<feature type="chain" id="PRO_5043955766" description="SCP domain-containing protein" evidence="6">
    <location>
        <begin position="24"/>
        <end position="163"/>
    </location>
</feature>
<evidence type="ECO:0000313" key="8">
    <source>
        <dbReference type="EMBL" id="KAG8364179.1"/>
    </source>
</evidence>
<dbReference type="PRINTS" id="PR00837">
    <property type="entry name" value="V5TPXLIKE"/>
</dbReference>
<dbReference type="EMBL" id="WHWC01000019">
    <property type="protein sequence ID" value="KAG8364179.1"/>
    <property type="molecule type" value="Genomic_DNA"/>
</dbReference>
<protein>
    <recommendedName>
        <fullName evidence="7">SCP domain-containing protein</fullName>
    </recommendedName>
</protein>
<keyword evidence="3" id="KW-0611">Plant defense</keyword>
<proteinExistence type="inferred from homology"/>
<organism evidence="8 9">
    <name type="scientific">Buddleja alternifolia</name>
    <dbReference type="NCBI Taxonomy" id="168488"/>
    <lineage>
        <taxon>Eukaryota</taxon>
        <taxon>Viridiplantae</taxon>
        <taxon>Streptophyta</taxon>
        <taxon>Embryophyta</taxon>
        <taxon>Tracheophyta</taxon>
        <taxon>Spermatophyta</taxon>
        <taxon>Magnoliopsida</taxon>
        <taxon>eudicotyledons</taxon>
        <taxon>Gunneridae</taxon>
        <taxon>Pentapetalae</taxon>
        <taxon>asterids</taxon>
        <taxon>lamiids</taxon>
        <taxon>Lamiales</taxon>
        <taxon>Scrophulariaceae</taxon>
        <taxon>Buddlejeae</taxon>
        <taxon>Buddleja</taxon>
    </lineage>
</organism>
<dbReference type="SUPFAM" id="SSF55797">
    <property type="entry name" value="PR-1-like"/>
    <property type="match status" value="1"/>
</dbReference>
<name>A0AAV6W378_9LAMI</name>
<dbReference type="InterPro" id="IPR035940">
    <property type="entry name" value="CAP_sf"/>
</dbReference>
<dbReference type="Pfam" id="PF00188">
    <property type="entry name" value="CAP"/>
    <property type="match status" value="1"/>
</dbReference>
<evidence type="ECO:0000256" key="4">
    <source>
        <dbReference type="ARBA" id="ARBA00023157"/>
    </source>
</evidence>
<dbReference type="AlphaFoldDB" id="A0AAV6W378"/>
<dbReference type="PANTHER" id="PTHR10334">
    <property type="entry name" value="CYSTEINE-RICH SECRETORY PROTEIN-RELATED"/>
    <property type="match status" value="1"/>
</dbReference>
<dbReference type="InterPro" id="IPR001283">
    <property type="entry name" value="CRISP-related"/>
</dbReference>
<keyword evidence="4" id="KW-1015">Disulfide bond</keyword>
<dbReference type="SMART" id="SM00198">
    <property type="entry name" value="SCP"/>
    <property type="match status" value="1"/>
</dbReference>
<keyword evidence="5" id="KW-0568">Pathogenesis-related protein</keyword>
<accession>A0AAV6W378</accession>
<comment type="caution">
    <text evidence="8">The sequence shown here is derived from an EMBL/GenBank/DDBJ whole genome shotgun (WGS) entry which is preliminary data.</text>
</comment>
<dbReference type="Proteomes" id="UP000826271">
    <property type="component" value="Unassembled WGS sequence"/>
</dbReference>
<feature type="signal peptide" evidence="6">
    <location>
        <begin position="1"/>
        <end position="23"/>
    </location>
</feature>
<evidence type="ECO:0000256" key="6">
    <source>
        <dbReference type="SAM" id="SignalP"/>
    </source>
</evidence>
<dbReference type="FunFam" id="3.40.33.10:FF:000006">
    <property type="entry name" value="Putative pathogenesis-related protein 1"/>
    <property type="match status" value="1"/>
</dbReference>
<dbReference type="InterPro" id="IPR018244">
    <property type="entry name" value="Allrgn_V5/Tpx1_CS"/>
</dbReference>